<dbReference type="Proteomes" id="UP001337655">
    <property type="component" value="Unassembled WGS sequence"/>
</dbReference>
<dbReference type="EMBL" id="JAVRRT010000021">
    <property type="protein sequence ID" value="KAK5164079.1"/>
    <property type="molecule type" value="Genomic_DNA"/>
</dbReference>
<feature type="active site" description="Nucleophile" evidence="2">
    <location>
        <position position="133"/>
    </location>
</feature>
<dbReference type="PIRSF" id="PIRSF000443">
    <property type="entry name" value="Homoser_Ac_trans"/>
    <property type="match status" value="1"/>
</dbReference>
<organism evidence="4 5">
    <name type="scientific">Saxophila tyrrhenica</name>
    <dbReference type="NCBI Taxonomy" id="1690608"/>
    <lineage>
        <taxon>Eukaryota</taxon>
        <taxon>Fungi</taxon>
        <taxon>Dikarya</taxon>
        <taxon>Ascomycota</taxon>
        <taxon>Pezizomycotina</taxon>
        <taxon>Dothideomycetes</taxon>
        <taxon>Dothideomycetidae</taxon>
        <taxon>Mycosphaerellales</taxon>
        <taxon>Extremaceae</taxon>
        <taxon>Saxophila</taxon>
    </lineage>
</organism>
<dbReference type="GeneID" id="89931499"/>
<dbReference type="Gene3D" id="3.40.50.1820">
    <property type="entry name" value="alpha/beta hydrolase"/>
    <property type="match status" value="1"/>
</dbReference>
<proteinExistence type="inferred from homology"/>
<name>A0AAV9NW16_9PEZI</name>
<feature type="active site" evidence="2">
    <location>
        <position position="315"/>
    </location>
</feature>
<dbReference type="InterPro" id="IPR029058">
    <property type="entry name" value="AB_hydrolase_fold"/>
</dbReference>
<dbReference type="GO" id="GO:0016747">
    <property type="term" value="F:acyltransferase activity, transferring groups other than amino-acyl groups"/>
    <property type="evidence" value="ECO:0007669"/>
    <property type="project" value="InterPro"/>
</dbReference>
<evidence type="ECO:0000313" key="5">
    <source>
        <dbReference type="Proteomes" id="UP001337655"/>
    </source>
</evidence>
<dbReference type="AlphaFoldDB" id="A0AAV9NW16"/>
<comment type="similarity">
    <text evidence="1">Belongs to the AB hydrolase superfamily. MetX family.</text>
</comment>
<gene>
    <name evidence="4" type="ORF">LTR77_010170</name>
</gene>
<dbReference type="PANTHER" id="PTHR32268:SF15">
    <property type="entry name" value="HOMOSERINE ACETYLTRANSFERASE FAMILY PROTEIN (AFU_ORTHOLOGUE AFUA_1G15350)"/>
    <property type="match status" value="1"/>
</dbReference>
<dbReference type="InterPro" id="IPR008220">
    <property type="entry name" value="HAT_MetX-like"/>
</dbReference>
<dbReference type="RefSeq" id="XP_064654407.1">
    <property type="nucleotide sequence ID" value="XM_064807393.1"/>
</dbReference>
<evidence type="ECO:0000259" key="3">
    <source>
        <dbReference type="Pfam" id="PF00561"/>
    </source>
</evidence>
<evidence type="ECO:0000256" key="2">
    <source>
        <dbReference type="PIRSR" id="PIRSR000443-1"/>
    </source>
</evidence>
<feature type="active site" evidence="2">
    <location>
        <position position="286"/>
    </location>
</feature>
<keyword evidence="5" id="KW-1185">Reference proteome</keyword>
<dbReference type="SUPFAM" id="SSF53474">
    <property type="entry name" value="alpha/beta-Hydrolases"/>
    <property type="match status" value="1"/>
</dbReference>
<dbReference type="PANTHER" id="PTHR32268">
    <property type="entry name" value="HOMOSERINE O-ACETYLTRANSFERASE"/>
    <property type="match status" value="1"/>
</dbReference>
<evidence type="ECO:0000256" key="1">
    <source>
        <dbReference type="ARBA" id="ARBA00006886"/>
    </source>
</evidence>
<evidence type="ECO:0000313" key="4">
    <source>
        <dbReference type="EMBL" id="KAK5164079.1"/>
    </source>
</evidence>
<comment type="caution">
    <text evidence="4">The sequence shown here is derived from an EMBL/GenBank/DDBJ whole genome shotgun (WGS) entry which is preliminary data.</text>
</comment>
<dbReference type="InterPro" id="IPR000073">
    <property type="entry name" value="AB_hydrolase_1"/>
</dbReference>
<dbReference type="Pfam" id="PF00561">
    <property type="entry name" value="Abhydrolase_1"/>
    <property type="match status" value="1"/>
</dbReference>
<reference evidence="4 5" key="1">
    <citation type="submission" date="2023-08" db="EMBL/GenBank/DDBJ databases">
        <title>Black Yeasts Isolated from many extreme environments.</title>
        <authorList>
            <person name="Coleine C."/>
            <person name="Stajich J.E."/>
            <person name="Selbmann L."/>
        </authorList>
    </citation>
    <scope>NUCLEOTIDE SEQUENCE [LARGE SCALE GENOMIC DNA]</scope>
    <source>
        <strain evidence="4 5">CCFEE 5935</strain>
    </source>
</reference>
<accession>A0AAV9NW16</accession>
<sequence length="340" mass="38132">MPETKYLETEITLSPQSEPASTKFPAKLAYWTFGNVSNPAVLLPTCYGGSLETTTPFLYSDGHTSDPIFPPSKYFVIVTGLLGGGESSSPSNTPAPFDGPNFPHTTYEDNIRLQHALCESLGVKKLFAYIGFSMGGQQAYHMSTLYPEFVENMVCLAGSARTSWHNWSFLEGPKHALITAVDFEGGHYKQPAKQGLKAFSRVYSTWALSQQWFREECWKEVGFNSAPEYLEANWSGLGKDANDLLCLLWTWQKGNICLYYPEDKNDLAKTLGRIKARCLIFPSRTDQYFPPEDNEEEVKHLKHGEFRCIETPFGHIAGGGSGRKADTEYIIKEIKSFLKI</sequence>
<feature type="domain" description="AB hydrolase-1" evidence="3">
    <location>
        <begin position="39"/>
        <end position="168"/>
    </location>
</feature>
<protein>
    <recommendedName>
        <fullName evidence="3">AB hydrolase-1 domain-containing protein</fullName>
    </recommendedName>
</protein>